<protein>
    <submittedName>
        <fullName evidence="3">Uncharacterized protein</fullName>
    </submittedName>
</protein>
<gene>
    <name evidence="3" type="ORF">ACFOZ7_16910</name>
</gene>
<feature type="region of interest" description="Disordered" evidence="2">
    <location>
        <begin position="1"/>
        <end position="47"/>
    </location>
</feature>
<reference evidence="3 4" key="1">
    <citation type="journal article" date="2014" name="Int. J. Syst. Evol. Microbiol.">
        <title>Complete genome sequence of Corynebacterium casei LMG S-19264T (=DSM 44701T), isolated from a smear-ripened cheese.</title>
        <authorList>
            <consortium name="US DOE Joint Genome Institute (JGI-PGF)"/>
            <person name="Walter F."/>
            <person name="Albersmeier A."/>
            <person name="Kalinowski J."/>
            <person name="Ruckert C."/>
        </authorList>
    </citation>
    <scope>NUCLEOTIDE SEQUENCE [LARGE SCALE GENOMIC DNA]</scope>
    <source>
        <strain evidence="3 4">IBRC-M 10912</strain>
    </source>
</reference>
<dbReference type="EMBL" id="JBHSDJ010000125">
    <property type="protein sequence ID" value="MFC4248588.1"/>
    <property type="molecule type" value="Genomic_DNA"/>
</dbReference>
<dbReference type="GeneID" id="71853595"/>
<comment type="caution">
    <text evidence="3">The sequence shown here is derived from an EMBL/GenBank/DDBJ whole genome shotgun (WGS) entry which is preliminary data.</text>
</comment>
<sequence>MSVEHRPPDHPADEPRVRTQPTDDDGRPLDSTPDRRPCRSSARSSLADRIERAHLRARIDALERSLVESERRRQAVVDQYELALEAYDDPSAETDASGDGLTARVRRLCSTLGR</sequence>
<evidence type="ECO:0000313" key="4">
    <source>
        <dbReference type="Proteomes" id="UP001595821"/>
    </source>
</evidence>
<feature type="compositionally biased region" description="Basic and acidic residues" evidence="2">
    <location>
        <begin position="1"/>
        <end position="17"/>
    </location>
</feature>
<accession>A0ABD5P2T2</accession>
<organism evidence="3 4">
    <name type="scientific">Natribaculum luteum</name>
    <dbReference type="NCBI Taxonomy" id="1586232"/>
    <lineage>
        <taxon>Archaea</taxon>
        <taxon>Methanobacteriati</taxon>
        <taxon>Methanobacteriota</taxon>
        <taxon>Stenosarchaea group</taxon>
        <taxon>Halobacteria</taxon>
        <taxon>Halobacteriales</taxon>
        <taxon>Natrialbaceae</taxon>
        <taxon>Natribaculum</taxon>
    </lineage>
</organism>
<evidence type="ECO:0000256" key="1">
    <source>
        <dbReference type="SAM" id="Coils"/>
    </source>
</evidence>
<dbReference type="AlphaFoldDB" id="A0ABD5P2T2"/>
<name>A0ABD5P2T2_9EURY</name>
<evidence type="ECO:0000313" key="3">
    <source>
        <dbReference type="EMBL" id="MFC4248588.1"/>
    </source>
</evidence>
<evidence type="ECO:0000256" key="2">
    <source>
        <dbReference type="SAM" id="MobiDB-lite"/>
    </source>
</evidence>
<feature type="compositionally biased region" description="Basic and acidic residues" evidence="2">
    <location>
        <begin position="24"/>
        <end position="37"/>
    </location>
</feature>
<proteinExistence type="predicted"/>
<dbReference type="Proteomes" id="UP001595821">
    <property type="component" value="Unassembled WGS sequence"/>
</dbReference>
<dbReference type="RefSeq" id="WP_246973863.1">
    <property type="nucleotide sequence ID" value="NZ_CP095397.1"/>
</dbReference>
<feature type="coiled-coil region" evidence="1">
    <location>
        <begin position="52"/>
        <end position="79"/>
    </location>
</feature>
<keyword evidence="1" id="KW-0175">Coiled coil</keyword>